<evidence type="ECO:0000256" key="1">
    <source>
        <dbReference type="SAM" id="MobiDB-lite"/>
    </source>
</evidence>
<organism evidence="2 3">
    <name type="scientific">Mytilus coruscus</name>
    <name type="common">Sea mussel</name>
    <dbReference type="NCBI Taxonomy" id="42192"/>
    <lineage>
        <taxon>Eukaryota</taxon>
        <taxon>Metazoa</taxon>
        <taxon>Spiralia</taxon>
        <taxon>Lophotrochozoa</taxon>
        <taxon>Mollusca</taxon>
        <taxon>Bivalvia</taxon>
        <taxon>Autobranchia</taxon>
        <taxon>Pteriomorphia</taxon>
        <taxon>Mytilida</taxon>
        <taxon>Mytiloidea</taxon>
        <taxon>Mytilidae</taxon>
        <taxon>Mytilinae</taxon>
        <taxon>Mytilus</taxon>
    </lineage>
</organism>
<keyword evidence="3" id="KW-1185">Reference proteome</keyword>
<name>A0A6J8B4F7_MYTCO</name>
<accession>A0A6J8B4F7</accession>
<reference evidence="2 3" key="1">
    <citation type="submission" date="2020-06" db="EMBL/GenBank/DDBJ databases">
        <authorList>
            <person name="Li R."/>
            <person name="Bekaert M."/>
        </authorList>
    </citation>
    <scope>NUCLEOTIDE SEQUENCE [LARGE SCALE GENOMIC DNA]</scope>
    <source>
        <strain evidence="3">wild</strain>
    </source>
</reference>
<evidence type="ECO:0000313" key="2">
    <source>
        <dbReference type="EMBL" id="CAC5378808.1"/>
    </source>
</evidence>
<sequence>MVSHFTEVKTKENEKVQVEMKKKPQNADKTKERPNDLSKKGYIKRESEKEEEKKADFYRQTKKHQHGEIKILINDIDIEKREEKKETQMKILINEIDIEKKKEKKETQTDINVNVKVDEQKSEEKKKLQQEFAHFSCHCVVIRTVKKMCRG</sequence>
<evidence type="ECO:0000313" key="3">
    <source>
        <dbReference type="Proteomes" id="UP000507470"/>
    </source>
</evidence>
<gene>
    <name evidence="2" type="ORF">MCOR_14947</name>
</gene>
<dbReference type="EMBL" id="CACVKT020002597">
    <property type="protein sequence ID" value="CAC5378808.1"/>
    <property type="molecule type" value="Genomic_DNA"/>
</dbReference>
<proteinExistence type="predicted"/>
<dbReference type="Proteomes" id="UP000507470">
    <property type="component" value="Unassembled WGS sequence"/>
</dbReference>
<dbReference type="AlphaFoldDB" id="A0A6J8B4F7"/>
<feature type="compositionally biased region" description="Basic and acidic residues" evidence="1">
    <location>
        <begin position="1"/>
        <end position="59"/>
    </location>
</feature>
<protein>
    <submittedName>
        <fullName evidence="2">Uncharacterized protein</fullName>
    </submittedName>
</protein>
<feature type="region of interest" description="Disordered" evidence="1">
    <location>
        <begin position="1"/>
        <end position="61"/>
    </location>
</feature>